<gene>
    <name evidence="3" type="ORF">H7313_08275</name>
</gene>
<evidence type="ECO:0000313" key="3">
    <source>
        <dbReference type="EMBL" id="MBC2889341.1"/>
    </source>
</evidence>
<dbReference type="EMBL" id="JACMSE010000005">
    <property type="protein sequence ID" value="MBC2889341.1"/>
    <property type="molecule type" value="Genomic_DNA"/>
</dbReference>
<dbReference type="RefSeq" id="WP_185905195.1">
    <property type="nucleotide sequence ID" value="NZ_JACMSE010000005.1"/>
</dbReference>
<keyword evidence="3" id="KW-0808">Transferase</keyword>
<sequence length="213" mass="22878">MTEEKKDVLVFVFEGFADWESAYVCTELNGSARYRVRTVGLDGEPVRSMGGLRVVPDCTVADHPRGFAALLLIGGNVWLDGSNDAVLPLVEEALDSGAAVGGICNAASFLAEHGLLDERAHTGNTLEYLKQCAPHYRGDALFREEQAVADRGVVTANGAGTLEFACAVLSLLEAKPDDDVREWYRLHKEGFYPASNAEPSIGSRSNDRTSGAS</sequence>
<name>A0A842JFS9_9ACTN</name>
<feature type="compositionally biased region" description="Polar residues" evidence="1">
    <location>
        <begin position="202"/>
        <end position="213"/>
    </location>
</feature>
<dbReference type="GO" id="GO:0005737">
    <property type="term" value="C:cytoplasm"/>
    <property type="evidence" value="ECO:0007669"/>
    <property type="project" value="TreeGrafter"/>
</dbReference>
<dbReference type="InterPro" id="IPR002818">
    <property type="entry name" value="DJ-1/PfpI"/>
</dbReference>
<protein>
    <submittedName>
        <fullName evidence="3">Glutamine amidotransferase</fullName>
    </submittedName>
</protein>
<feature type="domain" description="DJ-1/PfpI" evidence="2">
    <location>
        <begin position="6"/>
        <end position="169"/>
    </location>
</feature>
<proteinExistence type="predicted"/>
<keyword evidence="4" id="KW-1185">Reference proteome</keyword>
<evidence type="ECO:0000259" key="2">
    <source>
        <dbReference type="Pfam" id="PF01965"/>
    </source>
</evidence>
<dbReference type="Gene3D" id="3.40.50.880">
    <property type="match status" value="1"/>
</dbReference>
<dbReference type="Proteomes" id="UP000587396">
    <property type="component" value="Unassembled WGS sequence"/>
</dbReference>
<organism evidence="3 4">
    <name type="scientific">Gordonibacter massiliensis</name>
    <name type="common">ex Traore et al. 2017</name>
    <dbReference type="NCBI Taxonomy" id="1841863"/>
    <lineage>
        <taxon>Bacteria</taxon>
        <taxon>Bacillati</taxon>
        <taxon>Actinomycetota</taxon>
        <taxon>Coriobacteriia</taxon>
        <taxon>Eggerthellales</taxon>
        <taxon>Eggerthellaceae</taxon>
        <taxon>Gordonibacter</taxon>
    </lineage>
</organism>
<dbReference type="SUPFAM" id="SSF52317">
    <property type="entry name" value="Class I glutamine amidotransferase-like"/>
    <property type="match status" value="1"/>
</dbReference>
<evidence type="ECO:0000313" key="4">
    <source>
        <dbReference type="Proteomes" id="UP000587396"/>
    </source>
</evidence>
<keyword evidence="3" id="KW-0315">Glutamine amidotransferase</keyword>
<dbReference type="Pfam" id="PF01965">
    <property type="entry name" value="DJ-1_PfpI"/>
    <property type="match status" value="1"/>
</dbReference>
<dbReference type="AlphaFoldDB" id="A0A842JFS9"/>
<feature type="region of interest" description="Disordered" evidence="1">
    <location>
        <begin position="193"/>
        <end position="213"/>
    </location>
</feature>
<dbReference type="PANTHER" id="PTHR48094:SF19">
    <property type="entry name" value="DJ-1_PFPI DOMAIN-CONTAINING PROTEIN"/>
    <property type="match status" value="1"/>
</dbReference>
<reference evidence="3 4" key="1">
    <citation type="submission" date="2020-08" db="EMBL/GenBank/DDBJ databases">
        <authorList>
            <person name="Liu C."/>
            <person name="Sun Q."/>
        </authorList>
    </citation>
    <scope>NUCLEOTIDE SEQUENCE [LARGE SCALE GENOMIC DNA]</scope>
    <source>
        <strain evidence="3 4">N22</strain>
    </source>
</reference>
<dbReference type="GO" id="GO:0016740">
    <property type="term" value="F:transferase activity"/>
    <property type="evidence" value="ECO:0007669"/>
    <property type="project" value="UniProtKB-KW"/>
</dbReference>
<dbReference type="PANTHER" id="PTHR48094">
    <property type="entry name" value="PROTEIN/NUCLEIC ACID DEGLYCASE DJ-1-RELATED"/>
    <property type="match status" value="1"/>
</dbReference>
<comment type="caution">
    <text evidence="3">The sequence shown here is derived from an EMBL/GenBank/DDBJ whole genome shotgun (WGS) entry which is preliminary data.</text>
</comment>
<dbReference type="CDD" id="cd03140">
    <property type="entry name" value="GATase1_PfpI_3"/>
    <property type="match status" value="1"/>
</dbReference>
<dbReference type="InterPro" id="IPR029062">
    <property type="entry name" value="Class_I_gatase-like"/>
</dbReference>
<accession>A0A842JFS9</accession>
<evidence type="ECO:0000256" key="1">
    <source>
        <dbReference type="SAM" id="MobiDB-lite"/>
    </source>
</evidence>
<dbReference type="InterPro" id="IPR050325">
    <property type="entry name" value="Prot/Nucl_acid_deglycase"/>
</dbReference>